<proteinExistence type="predicted"/>
<sequence>MHFVNLETKPFLAMAKIKITTIYINYIADLLSVLALFFVIFGSVLILTDKKASTSVLSNFGSFIGGMFTFIAVVYSLKEFLINKRRNGSNEYLSLINELFETMQTINKTLWKLTGYVKRPPLLNSPDEKQLERNKIKGLGKVLTKIKFNILTKYGSIYFLNEELGLRMLEDIKTIETNIDVVTDSIDSICMFVTSKDHDSNLLDEENAFIKDISTNESFVYFTENHLKILQALGHLMKLKAL</sequence>
<feature type="transmembrane region" description="Helical" evidence="1">
    <location>
        <begin position="21"/>
        <end position="48"/>
    </location>
</feature>
<dbReference type="EMBL" id="JBJDOT010000021">
    <property type="protein sequence ID" value="MFK3865177.1"/>
    <property type="molecule type" value="Genomic_DNA"/>
</dbReference>
<keyword evidence="1" id="KW-1133">Transmembrane helix</keyword>
<keyword evidence="1" id="KW-0472">Membrane</keyword>
<gene>
    <name evidence="2" type="ORF">ACI2JU_15060</name>
</gene>
<organism evidence="2 3">
    <name type="scientific">Pseudoalteromonas rhizosphaerae</name>
    <dbReference type="NCBI Taxonomy" id="2518973"/>
    <lineage>
        <taxon>Bacteria</taxon>
        <taxon>Pseudomonadati</taxon>
        <taxon>Pseudomonadota</taxon>
        <taxon>Gammaproteobacteria</taxon>
        <taxon>Alteromonadales</taxon>
        <taxon>Pseudoalteromonadaceae</taxon>
        <taxon>Pseudoalteromonas</taxon>
    </lineage>
</organism>
<feature type="transmembrane region" description="Helical" evidence="1">
    <location>
        <begin position="60"/>
        <end position="77"/>
    </location>
</feature>
<dbReference type="Proteomes" id="UP001620262">
    <property type="component" value="Unassembled WGS sequence"/>
</dbReference>
<keyword evidence="1" id="KW-0812">Transmembrane</keyword>
<evidence type="ECO:0000256" key="1">
    <source>
        <dbReference type="SAM" id="Phobius"/>
    </source>
</evidence>
<evidence type="ECO:0000313" key="2">
    <source>
        <dbReference type="EMBL" id="MFK3865177.1"/>
    </source>
</evidence>
<evidence type="ECO:0000313" key="3">
    <source>
        <dbReference type="Proteomes" id="UP001620262"/>
    </source>
</evidence>
<name>A0ABW8KZH1_9GAMM</name>
<keyword evidence="3" id="KW-1185">Reference proteome</keyword>
<dbReference type="RefSeq" id="WP_404675853.1">
    <property type="nucleotide sequence ID" value="NZ_JBJDOT010000021.1"/>
</dbReference>
<reference evidence="2 3" key="1">
    <citation type="submission" date="2024-11" db="EMBL/GenBank/DDBJ databases">
        <title>The Natural Products Discovery Center: Release of the First 8490 Sequenced Strains for Exploring Actinobacteria Biosynthetic Diversity.</title>
        <authorList>
            <person name="Kalkreuter E."/>
            <person name="Kautsar S.A."/>
            <person name="Yang D."/>
            <person name="Bader C.D."/>
            <person name="Teijaro C.N."/>
            <person name="Fluegel L."/>
            <person name="Davis C.M."/>
            <person name="Simpson J.R."/>
            <person name="Lauterbach L."/>
            <person name="Steele A.D."/>
            <person name="Gui C."/>
            <person name="Meng S."/>
            <person name="Li G."/>
            <person name="Viehrig K."/>
            <person name="Ye F."/>
            <person name="Su P."/>
            <person name="Kiefer A.F."/>
            <person name="Nichols A."/>
            <person name="Cepeda A.J."/>
            <person name="Yan W."/>
            <person name="Fan B."/>
            <person name="Jiang Y."/>
            <person name="Adhikari A."/>
            <person name="Zheng C.-J."/>
            <person name="Schuster L."/>
            <person name="Cowan T.M."/>
            <person name="Smanski M.J."/>
            <person name="Chevrette M.G."/>
            <person name="De Carvalho L.P.S."/>
            <person name="Shen B."/>
        </authorList>
    </citation>
    <scope>NUCLEOTIDE SEQUENCE [LARGE SCALE GENOMIC DNA]</scope>
    <source>
        <strain evidence="2 3">NPDC078403</strain>
    </source>
</reference>
<accession>A0ABW8KZH1</accession>
<comment type="caution">
    <text evidence="2">The sequence shown here is derived from an EMBL/GenBank/DDBJ whole genome shotgun (WGS) entry which is preliminary data.</text>
</comment>
<protein>
    <submittedName>
        <fullName evidence="2">Uncharacterized protein</fullName>
    </submittedName>
</protein>